<reference evidence="2 3" key="1">
    <citation type="submission" date="2019-01" db="EMBL/GenBank/DDBJ databases">
        <title>Sequencing of cultivated peanut Arachis hypogaea provides insights into genome evolution and oil improvement.</title>
        <authorList>
            <person name="Chen X."/>
        </authorList>
    </citation>
    <scope>NUCLEOTIDE SEQUENCE [LARGE SCALE GENOMIC DNA]</scope>
    <source>
        <strain evidence="3">cv. Fuhuasheng</strain>
        <tissue evidence="2">Leaves</tissue>
    </source>
</reference>
<sequence>MVASAASCSSNSSDEIHSGSKHTNSFTFDDDGLSGKISMGVCVSQRKKKCTTEQTMGLDRLRAKALQGWSWTNEIEHDHHAGANVDNVNVVELEVNLDGVRGMSKYFADDDLYTIDSDETIGSIDFLNLSEEEVRCFNFGDVDIAFEFYQQYAKHHGFCARRSRSKKCGEVRVRQEFVCHRQGYRSPKFYSMELLIRSDDNRAKQNGMELFCALEAGGLLPACYSSLFAVLIISSPYEVQMPKKGEEHTACDSTRCLTRGHMGLLYDFRQRAAERGSIHGVGGADHISCIHCRADYAME</sequence>
<evidence type="ECO:0000313" key="3">
    <source>
        <dbReference type="Proteomes" id="UP000289738"/>
    </source>
</evidence>
<accession>A0A444ZA38</accession>
<keyword evidence="3" id="KW-1185">Reference proteome</keyword>
<protein>
    <recommendedName>
        <fullName evidence="4">FAR1 domain-containing protein</fullName>
    </recommendedName>
</protein>
<comment type="caution">
    <text evidence="2">The sequence shown here is derived from an EMBL/GenBank/DDBJ whole genome shotgun (WGS) entry which is preliminary data.</text>
</comment>
<name>A0A444ZA38_ARAHY</name>
<evidence type="ECO:0000313" key="2">
    <source>
        <dbReference type="EMBL" id="RYR11036.1"/>
    </source>
</evidence>
<proteinExistence type="predicted"/>
<dbReference type="EMBL" id="SDMP01000015">
    <property type="protein sequence ID" value="RYR11036.1"/>
    <property type="molecule type" value="Genomic_DNA"/>
</dbReference>
<dbReference type="Proteomes" id="UP000289738">
    <property type="component" value="Chromosome B05"/>
</dbReference>
<evidence type="ECO:0008006" key="4">
    <source>
        <dbReference type="Google" id="ProtNLM"/>
    </source>
</evidence>
<feature type="region of interest" description="Disordered" evidence="1">
    <location>
        <begin position="1"/>
        <end position="21"/>
    </location>
</feature>
<evidence type="ECO:0000256" key="1">
    <source>
        <dbReference type="SAM" id="MobiDB-lite"/>
    </source>
</evidence>
<feature type="compositionally biased region" description="Low complexity" evidence="1">
    <location>
        <begin position="1"/>
        <end position="13"/>
    </location>
</feature>
<gene>
    <name evidence="2" type="ORF">Ahy_B05g079527</name>
</gene>
<dbReference type="AlphaFoldDB" id="A0A444ZA38"/>
<organism evidence="2 3">
    <name type="scientific">Arachis hypogaea</name>
    <name type="common">Peanut</name>
    <dbReference type="NCBI Taxonomy" id="3818"/>
    <lineage>
        <taxon>Eukaryota</taxon>
        <taxon>Viridiplantae</taxon>
        <taxon>Streptophyta</taxon>
        <taxon>Embryophyta</taxon>
        <taxon>Tracheophyta</taxon>
        <taxon>Spermatophyta</taxon>
        <taxon>Magnoliopsida</taxon>
        <taxon>eudicotyledons</taxon>
        <taxon>Gunneridae</taxon>
        <taxon>Pentapetalae</taxon>
        <taxon>rosids</taxon>
        <taxon>fabids</taxon>
        <taxon>Fabales</taxon>
        <taxon>Fabaceae</taxon>
        <taxon>Papilionoideae</taxon>
        <taxon>50 kb inversion clade</taxon>
        <taxon>dalbergioids sensu lato</taxon>
        <taxon>Dalbergieae</taxon>
        <taxon>Pterocarpus clade</taxon>
        <taxon>Arachis</taxon>
    </lineage>
</organism>